<keyword evidence="10" id="KW-1185">Reference proteome</keyword>
<feature type="compositionally biased region" description="Basic and acidic residues" evidence="6">
    <location>
        <begin position="1102"/>
        <end position="1111"/>
    </location>
</feature>
<feature type="compositionally biased region" description="Basic and acidic residues" evidence="6">
    <location>
        <begin position="1651"/>
        <end position="1660"/>
    </location>
</feature>
<feature type="compositionally biased region" description="Polar residues" evidence="6">
    <location>
        <begin position="763"/>
        <end position="773"/>
    </location>
</feature>
<dbReference type="InterPro" id="IPR018731">
    <property type="entry name" value="Atg13_N"/>
</dbReference>
<evidence type="ECO:0000313" key="9">
    <source>
        <dbReference type="EMBL" id="SPN99028.1"/>
    </source>
</evidence>
<feature type="compositionally biased region" description="Low complexity" evidence="6">
    <location>
        <begin position="649"/>
        <end position="691"/>
    </location>
</feature>
<dbReference type="Pfam" id="PF00271">
    <property type="entry name" value="Helicase_C"/>
    <property type="match status" value="1"/>
</dbReference>
<evidence type="ECO:0000313" key="10">
    <source>
        <dbReference type="Proteomes" id="UP001187682"/>
    </source>
</evidence>
<reference evidence="9" key="1">
    <citation type="submission" date="2018-03" db="EMBL/GenBank/DDBJ databases">
        <authorList>
            <person name="Guldener U."/>
        </authorList>
    </citation>
    <scope>NUCLEOTIDE SEQUENCE</scope>
</reference>
<dbReference type="CDD" id="cd18793">
    <property type="entry name" value="SF2_C_SNF"/>
    <property type="match status" value="1"/>
</dbReference>
<dbReference type="FunFam" id="3.40.50.10810:FF:000053">
    <property type="entry name" value="SNF2 family helicase/ATPase, putative"/>
    <property type="match status" value="1"/>
</dbReference>
<keyword evidence="3" id="KW-0378">Hydrolase</keyword>
<feature type="region of interest" description="Disordered" evidence="6">
    <location>
        <begin position="338"/>
        <end position="377"/>
    </location>
</feature>
<feature type="compositionally biased region" description="Low complexity" evidence="6">
    <location>
        <begin position="1834"/>
        <end position="1844"/>
    </location>
</feature>
<feature type="region of interest" description="Disordered" evidence="6">
    <location>
        <begin position="1805"/>
        <end position="1847"/>
    </location>
</feature>
<feature type="domain" description="Helicase C-terminal" evidence="8">
    <location>
        <begin position="1862"/>
        <end position="2016"/>
    </location>
</feature>
<dbReference type="InterPro" id="IPR000330">
    <property type="entry name" value="SNF2_N"/>
</dbReference>
<keyword evidence="4" id="KW-0067">ATP-binding</keyword>
<feature type="compositionally biased region" description="Polar residues" evidence="6">
    <location>
        <begin position="530"/>
        <end position="541"/>
    </location>
</feature>
<dbReference type="GO" id="GO:0005634">
    <property type="term" value="C:nucleus"/>
    <property type="evidence" value="ECO:0007669"/>
    <property type="project" value="TreeGrafter"/>
</dbReference>
<gene>
    <name evidence="9" type="ORF">DNG_02067</name>
</gene>
<evidence type="ECO:0000256" key="6">
    <source>
        <dbReference type="SAM" id="MobiDB-lite"/>
    </source>
</evidence>
<dbReference type="GO" id="GO:0016787">
    <property type="term" value="F:hydrolase activity"/>
    <property type="evidence" value="ECO:0007669"/>
    <property type="project" value="UniProtKB-KW"/>
</dbReference>
<feature type="region of interest" description="Disordered" evidence="6">
    <location>
        <begin position="1648"/>
        <end position="1792"/>
    </location>
</feature>
<feature type="compositionally biased region" description="Low complexity" evidence="6">
    <location>
        <begin position="849"/>
        <end position="861"/>
    </location>
</feature>
<proteinExistence type="inferred from homology"/>
<dbReference type="PROSITE" id="PS51194">
    <property type="entry name" value="HELICASE_CTER"/>
    <property type="match status" value="1"/>
</dbReference>
<feature type="compositionally biased region" description="Low complexity" evidence="6">
    <location>
        <begin position="9"/>
        <end position="23"/>
    </location>
</feature>
<feature type="compositionally biased region" description="Polar residues" evidence="6">
    <location>
        <begin position="1116"/>
        <end position="1125"/>
    </location>
</feature>
<evidence type="ECO:0000256" key="2">
    <source>
        <dbReference type="ARBA" id="ARBA00022741"/>
    </source>
</evidence>
<evidence type="ECO:0000256" key="3">
    <source>
        <dbReference type="ARBA" id="ARBA00022801"/>
    </source>
</evidence>
<dbReference type="GO" id="GO:0006281">
    <property type="term" value="P:DNA repair"/>
    <property type="evidence" value="ECO:0007669"/>
    <property type="project" value="TreeGrafter"/>
</dbReference>
<dbReference type="EMBL" id="ONZQ02000002">
    <property type="protein sequence ID" value="SPN99028.1"/>
    <property type="molecule type" value="Genomic_DNA"/>
</dbReference>
<dbReference type="PANTHER" id="PTHR45626:SF14">
    <property type="entry name" value="ATP-DEPENDENT DNA HELICASE (EUROFUNG)"/>
    <property type="match status" value="1"/>
</dbReference>
<comment type="caution">
    <text evidence="9">The sequence shown here is derived from an EMBL/GenBank/DDBJ whole genome shotgun (WGS) entry which is preliminary data.</text>
</comment>
<feature type="region of interest" description="Disordered" evidence="6">
    <location>
        <begin position="1077"/>
        <end position="1125"/>
    </location>
</feature>
<feature type="region of interest" description="Disordered" evidence="6">
    <location>
        <begin position="389"/>
        <end position="596"/>
    </location>
</feature>
<evidence type="ECO:0000256" key="1">
    <source>
        <dbReference type="ARBA" id="ARBA00005246"/>
    </source>
</evidence>
<feature type="region of interest" description="Disordered" evidence="6">
    <location>
        <begin position="1"/>
        <end position="68"/>
    </location>
</feature>
<feature type="compositionally biased region" description="Acidic residues" evidence="6">
    <location>
        <begin position="1738"/>
        <end position="1752"/>
    </location>
</feature>
<accession>A0AAE8SS81</accession>
<feature type="region of interest" description="Disordered" evidence="6">
    <location>
        <begin position="647"/>
        <end position="798"/>
    </location>
</feature>
<feature type="compositionally biased region" description="Basic and acidic residues" evidence="6">
    <location>
        <begin position="345"/>
        <end position="362"/>
    </location>
</feature>
<dbReference type="InterPro" id="IPR027417">
    <property type="entry name" value="P-loop_NTPase"/>
</dbReference>
<sequence length="2076" mass="224490">MHQHPRAPPRASSPAAAQSNPARTNNPREGGNAAYPVGPGSGPASHSRRSSLAQSPAADPGSSKPPYESVKKLDQILQNFYLKAAALIFESRIPLHYTGQPGSSKSSKWFQIETRDFDDFRDELRTWKTCGSFDNRPPPMIIEVYLDTSELATNQSLVIIDDQGKRWDVAEALAASDSSGSDNTTGATRRGTDVILERWRIDLKTTAYDTDDFGPILPTIYKKAIVFFRALYLESRLSPCYGFAQHSKQKDMHPALRPRCRIKTSEAGPKGADGLRHPLYNTNRPVFEEYVLGDLEIPVGRLFASIAFRTHLDFRIDDAEKLLSSRFMGADEALFKPSLPQSLGRRPDGSGELRSQRQDRRPPPPTQTYGSLSTFHGLDALGTSPMSALNAVRAPGSDTSSPPSSAPFHAEHEPAHSVPISSGIGVPARPAARATGDHAPRRPSISFQAGKHPFKAGSLSGSPVPRSHEGEPPPSPQSVSRVAGLSALTQPRNRSSLTAGMPASLRGPAPPPAHAPTPGSLQEPMVSSPRPGSTSRYSSSFTHRRGRSSFSSGIAKPLDDDQLSSGRQSVSSSVIQPGSGLLAEGGGASSSSLQTDDDNISDFLKVLENKKNLKSFESSKRAESATNRTVAQLSKFHLMRDANNQLTESMTSSSAQLQRSSSSSSRQLTSVPGMVAPASLSVSSSPGKPLSPHTPHTPAIPSRLSENSVASYGPEGREGGGRRRSTLSRIPSGPSRESTVTQDRVAAIDIPLSPRVTSHGRRSSSVAQQPRTVSTDDDDGDLPFAHRSISLGADREPPTRSMMVALRGGDEDAVAEDGASPSPGLGPAASIRAEVASVTTGQGSGDGRSSGSMVSPSPSSPFGRRRYTGMSHAAGRGQTPPPSRGSHAAGGATGAGAGAGVNRQSRVEIDDDEPLLFVMSEMDAHSRRSLEDGRGHGSTGPGERDRGARKWKPGAHFAYYHTDTLASTENPFDKNKKRRGTREMVTQHTSPKVPLRPASGNGGQAAAGGSGLAATKAADLPFDADWLEDGYSPSRASQSQSQAGSQSQGQGQSQSQNEGSRDQPIDLMDRFNALSIGSQRPAPATDDSVVEIPPPAPQNAFRPDRLFGSRDKKSRPMSSAQQKAYNSVFVKPRTRPEHHRNITPTNNAYRVQGPRNPVFTDVKREVKTYSSLDVFGSTTSGGYVTTGGGAADDFYTDPKKAASDLKALLEGGMDEEEDDKAEGEGKNDGTIEGLKVKLLPHQVEGVEWMKGRELGPVKRGKLPRGGILADDMGLGKTLQSISLILTNRRPDKGDKAWKKTYEGVEKTTLVVAPLALIRQWEAEIKDKVTGSHSLRVYVHHGPQRTKSPKELASYDIVVTTYQTLVSEHGNSSDAADGVKAGCFGVHWWRVILDEAHSVKNRNAKATKACCALGSVFRWCLTGTPMQNNLDELQSLIHFLRIQPYDNLADWRAHIDKPMKSGKGHLAIRRLHSLLRCFMKRRTKEILKVDGALNPGGKPTAEGQKSSTGFKVTERKVVAVSTEFSEEEKRFYDRLQQRADKSLEKMLKGRVNYANALVLLLRLRQVCNHPKLVEGKLERDPDALGTVSGSGSGGKPISDTALDDLADMLAGASIRVRNCSICGYELVGEEARTGRETCNDCHADLEYFNNHGGRDGKSGEKRMKKGKKEKREKKEKEPAEVQPETPEKVEPETPEKVAKPIRGRGRKVIVDSEDEEEDGSWLVPEDQRGDLKLGTAGGSEDENCEGGGDDIGSEDSLHLSEVDDGSALDSFIVQDEEGGESQLMDPSEVVDDDNEFPSIQALCSQPTLADVSSTTMQETGSEASDSGSDSDSDAASEASDLTLSADDTDADISSGSQVVASAKIRELVKILQREAREHKFIVFSQFTSMLDLVEPFLVDEGFKHARYDGSMKNDEREESLRMLREDKATRILLCSLKCGSLGLNLTAATRVVILEPFWNPFIEEQAIDRVHRLTQKIDVVVYKLTVANTVEERILQLQEKKRLLAEQAIEGGMKKGAFKLGIAEMLALFKHGDSTDFGAEYEAREVAGAGVGQTRILESAGRPAVRRQESEIYGRRW</sequence>
<feature type="region of interest" description="Disordered" evidence="6">
    <location>
        <begin position="837"/>
        <end position="1064"/>
    </location>
</feature>
<dbReference type="InterPro" id="IPR014001">
    <property type="entry name" value="Helicase_ATP-bd"/>
</dbReference>
<feature type="compositionally biased region" description="Gly residues" evidence="6">
    <location>
        <begin position="1000"/>
        <end position="1011"/>
    </location>
</feature>
<dbReference type="GO" id="GO:1990316">
    <property type="term" value="C:Atg1/ULK1 kinase complex"/>
    <property type="evidence" value="ECO:0007669"/>
    <property type="project" value="InterPro"/>
</dbReference>
<dbReference type="Proteomes" id="UP001187682">
    <property type="component" value="Unassembled WGS sequence"/>
</dbReference>
<evidence type="ECO:0000259" key="7">
    <source>
        <dbReference type="PROSITE" id="PS51192"/>
    </source>
</evidence>
<dbReference type="Pfam" id="PF00176">
    <property type="entry name" value="SNF2-rel_dom"/>
    <property type="match status" value="1"/>
</dbReference>
<name>A0AAE8SS81_9PEZI</name>
<dbReference type="InterPro" id="IPR038718">
    <property type="entry name" value="SNF2-like_sf"/>
</dbReference>
<comment type="similarity">
    <text evidence="1 5">Belongs to the ATG13 family. Fungi subfamily.</text>
</comment>
<feature type="compositionally biased region" description="Basic residues" evidence="6">
    <location>
        <begin position="1661"/>
        <end position="1670"/>
    </location>
</feature>
<dbReference type="Gene3D" id="3.30.900.10">
    <property type="entry name" value="HORMA domain"/>
    <property type="match status" value="1"/>
</dbReference>
<organism evidence="9 10">
    <name type="scientific">Cephalotrichum gorgonifer</name>
    <dbReference type="NCBI Taxonomy" id="2041049"/>
    <lineage>
        <taxon>Eukaryota</taxon>
        <taxon>Fungi</taxon>
        <taxon>Dikarya</taxon>
        <taxon>Ascomycota</taxon>
        <taxon>Pezizomycotina</taxon>
        <taxon>Sordariomycetes</taxon>
        <taxon>Hypocreomycetidae</taxon>
        <taxon>Microascales</taxon>
        <taxon>Microascaceae</taxon>
        <taxon>Cephalotrichum</taxon>
    </lineage>
</organism>
<evidence type="ECO:0000256" key="5">
    <source>
        <dbReference type="RuleBase" id="RU361214"/>
    </source>
</evidence>
<dbReference type="PANTHER" id="PTHR45626">
    <property type="entry name" value="TRANSCRIPTION TERMINATION FACTOR 2-RELATED"/>
    <property type="match status" value="1"/>
</dbReference>
<dbReference type="InterPro" id="IPR049730">
    <property type="entry name" value="SNF2/RAD54-like_C"/>
</dbReference>
<feature type="compositionally biased region" description="Basic and acidic residues" evidence="6">
    <location>
        <begin position="1671"/>
        <end position="1697"/>
    </location>
</feature>
<dbReference type="GO" id="GO:0006914">
    <property type="term" value="P:autophagy"/>
    <property type="evidence" value="ECO:0007669"/>
    <property type="project" value="UniProtKB-KW"/>
</dbReference>
<dbReference type="GO" id="GO:0005524">
    <property type="term" value="F:ATP binding"/>
    <property type="evidence" value="ECO:0007669"/>
    <property type="project" value="UniProtKB-KW"/>
</dbReference>
<feature type="compositionally biased region" description="Low complexity" evidence="6">
    <location>
        <begin position="564"/>
        <end position="582"/>
    </location>
</feature>
<dbReference type="GO" id="GO:0008094">
    <property type="term" value="F:ATP-dependent activity, acting on DNA"/>
    <property type="evidence" value="ECO:0007669"/>
    <property type="project" value="TreeGrafter"/>
</dbReference>
<keyword evidence="5" id="KW-0072">Autophagy</keyword>
<protein>
    <recommendedName>
        <fullName evidence="5">Autophagy-related protein 13</fullName>
    </recommendedName>
</protein>
<dbReference type="SUPFAM" id="SSF52540">
    <property type="entry name" value="P-loop containing nucleoside triphosphate hydrolases"/>
    <property type="match status" value="2"/>
</dbReference>
<feature type="compositionally biased region" description="Polar residues" evidence="6">
    <location>
        <begin position="1805"/>
        <end position="1817"/>
    </location>
</feature>
<dbReference type="InterPro" id="IPR036570">
    <property type="entry name" value="HORMA_dom_sf"/>
</dbReference>
<feature type="compositionally biased region" description="Low complexity" evidence="6">
    <location>
        <begin position="1036"/>
        <end position="1056"/>
    </location>
</feature>
<dbReference type="Gene3D" id="3.40.50.10810">
    <property type="entry name" value="Tandem AAA-ATPase domain"/>
    <property type="match status" value="1"/>
</dbReference>
<feature type="domain" description="Helicase ATP-binding" evidence="7">
    <location>
        <begin position="1257"/>
        <end position="1442"/>
    </location>
</feature>
<keyword evidence="2" id="KW-0547">Nucleotide-binding</keyword>
<dbReference type="Gene3D" id="3.40.50.300">
    <property type="entry name" value="P-loop containing nucleotide triphosphate hydrolases"/>
    <property type="match status" value="2"/>
</dbReference>
<feature type="compositionally biased region" description="Basic and acidic residues" evidence="6">
    <location>
        <begin position="922"/>
        <end position="935"/>
    </location>
</feature>
<dbReference type="InterPro" id="IPR001650">
    <property type="entry name" value="Helicase_C-like"/>
</dbReference>
<evidence type="ECO:0000259" key="8">
    <source>
        <dbReference type="PROSITE" id="PS51194"/>
    </source>
</evidence>
<dbReference type="SMART" id="SM00490">
    <property type="entry name" value="HELICc"/>
    <property type="match status" value="1"/>
</dbReference>
<dbReference type="Pfam" id="PF10033">
    <property type="entry name" value="ATG13"/>
    <property type="match status" value="1"/>
</dbReference>
<feature type="compositionally biased region" description="Polar residues" evidence="6">
    <location>
        <begin position="487"/>
        <end position="498"/>
    </location>
</feature>
<dbReference type="CDD" id="cd18008">
    <property type="entry name" value="DEXDc_SHPRH-like"/>
    <property type="match status" value="1"/>
</dbReference>
<evidence type="ECO:0000256" key="4">
    <source>
        <dbReference type="ARBA" id="ARBA00022840"/>
    </source>
</evidence>
<dbReference type="SMART" id="SM00487">
    <property type="entry name" value="DEXDc"/>
    <property type="match status" value="1"/>
</dbReference>
<dbReference type="Gene3D" id="6.10.140.1900">
    <property type="match status" value="1"/>
</dbReference>
<dbReference type="PROSITE" id="PS51192">
    <property type="entry name" value="HELICASE_ATP_BIND_1"/>
    <property type="match status" value="1"/>
</dbReference>
<dbReference type="InterPro" id="IPR050628">
    <property type="entry name" value="SNF2_RAD54_helicase_TF"/>
</dbReference>